<comment type="caution">
    <text evidence="2">The sequence shown here is derived from an EMBL/GenBank/DDBJ whole genome shotgun (WGS) entry which is preliminary data.</text>
</comment>
<dbReference type="AlphaFoldDB" id="A0AAD5X8C0"/>
<feature type="compositionally biased region" description="Polar residues" evidence="1">
    <location>
        <begin position="153"/>
        <end position="163"/>
    </location>
</feature>
<feature type="compositionally biased region" description="Low complexity" evidence="1">
    <location>
        <begin position="88"/>
        <end position="100"/>
    </location>
</feature>
<dbReference type="Proteomes" id="UP001211907">
    <property type="component" value="Unassembled WGS sequence"/>
</dbReference>
<evidence type="ECO:0000313" key="3">
    <source>
        <dbReference type="Proteomes" id="UP001211907"/>
    </source>
</evidence>
<organism evidence="2 3">
    <name type="scientific">Physocladia obscura</name>
    <dbReference type="NCBI Taxonomy" id="109957"/>
    <lineage>
        <taxon>Eukaryota</taxon>
        <taxon>Fungi</taxon>
        <taxon>Fungi incertae sedis</taxon>
        <taxon>Chytridiomycota</taxon>
        <taxon>Chytridiomycota incertae sedis</taxon>
        <taxon>Chytridiomycetes</taxon>
        <taxon>Chytridiales</taxon>
        <taxon>Chytriomycetaceae</taxon>
        <taxon>Physocladia</taxon>
    </lineage>
</organism>
<feature type="region of interest" description="Disordered" evidence="1">
    <location>
        <begin position="66"/>
        <end position="103"/>
    </location>
</feature>
<evidence type="ECO:0000313" key="2">
    <source>
        <dbReference type="EMBL" id="KAJ3098513.1"/>
    </source>
</evidence>
<feature type="compositionally biased region" description="Basic and acidic residues" evidence="1">
    <location>
        <begin position="77"/>
        <end position="86"/>
    </location>
</feature>
<feature type="non-terminal residue" evidence="2">
    <location>
        <position position="222"/>
    </location>
</feature>
<feature type="region of interest" description="Disordered" evidence="1">
    <location>
        <begin position="144"/>
        <end position="166"/>
    </location>
</feature>
<dbReference type="EMBL" id="JADGJH010002414">
    <property type="protein sequence ID" value="KAJ3098513.1"/>
    <property type="molecule type" value="Genomic_DNA"/>
</dbReference>
<keyword evidence="3" id="KW-1185">Reference proteome</keyword>
<proteinExistence type="predicted"/>
<protein>
    <submittedName>
        <fullName evidence="2">Uncharacterized protein</fullName>
    </submittedName>
</protein>
<gene>
    <name evidence="2" type="ORF">HK100_005089</name>
</gene>
<accession>A0AAD5X8C0</accession>
<reference evidence="2" key="1">
    <citation type="submission" date="2020-05" db="EMBL/GenBank/DDBJ databases">
        <title>Phylogenomic resolution of chytrid fungi.</title>
        <authorList>
            <person name="Stajich J.E."/>
            <person name="Amses K."/>
            <person name="Simmons R."/>
            <person name="Seto K."/>
            <person name="Myers J."/>
            <person name="Bonds A."/>
            <person name="Quandt C.A."/>
            <person name="Barry K."/>
            <person name="Liu P."/>
            <person name="Grigoriev I."/>
            <person name="Longcore J.E."/>
            <person name="James T.Y."/>
        </authorList>
    </citation>
    <scope>NUCLEOTIDE SEQUENCE</scope>
    <source>
        <strain evidence="2">JEL0513</strain>
    </source>
</reference>
<name>A0AAD5X8C0_9FUNG</name>
<feature type="region of interest" description="Disordered" evidence="1">
    <location>
        <begin position="1"/>
        <end position="32"/>
    </location>
</feature>
<sequence length="222" mass="24999">MSHAHSIIVEANNPSLSARTRHTRTDAETSVSTCERVTRSSSLKKSKVSLAASTSETILSKNLKRTLSKSTRTSPKILERIGHVGDKQVNNNRQKQNNHNAAPEVIYAEDKNVKRTRFDSIRTRTRPLIFQKPWQILQQYSLNNQNREEETESNPNGTENTTSKNEEVLTNILGYVEAETKTPEQSKLAASKQRDPEIVDVQAVKLEEICNILRGVMDASTE</sequence>
<evidence type="ECO:0000256" key="1">
    <source>
        <dbReference type="SAM" id="MobiDB-lite"/>
    </source>
</evidence>